<dbReference type="InterPro" id="IPR045749">
    <property type="entry name" value="DUF6090"/>
</dbReference>
<keyword evidence="2" id="KW-1185">Reference proteome</keyword>
<dbReference type="STRING" id="713588.SAMN05421789_103134"/>
<protein>
    <submittedName>
        <fullName evidence="1">Uncharacterized protein</fullName>
    </submittedName>
</protein>
<organism evidence="1 2">
    <name type="scientific">Kaistella chaponensis</name>
    <dbReference type="NCBI Taxonomy" id="713588"/>
    <lineage>
        <taxon>Bacteria</taxon>
        <taxon>Pseudomonadati</taxon>
        <taxon>Bacteroidota</taxon>
        <taxon>Flavobacteriia</taxon>
        <taxon>Flavobacteriales</taxon>
        <taxon>Weeksellaceae</taxon>
        <taxon>Chryseobacterium group</taxon>
        <taxon>Kaistella</taxon>
    </lineage>
</organism>
<dbReference type="OrthoDB" id="874372at2"/>
<evidence type="ECO:0000313" key="1">
    <source>
        <dbReference type="EMBL" id="SIS59373.1"/>
    </source>
</evidence>
<dbReference type="RefSeq" id="WP_076385723.1">
    <property type="nucleotide sequence ID" value="NZ_FTOI01000003.1"/>
</dbReference>
<name>A0A1N7KCS7_9FLAO</name>
<accession>A0A1N7KCS7</accession>
<proteinExistence type="predicted"/>
<dbReference type="Proteomes" id="UP000185839">
    <property type="component" value="Unassembled WGS sequence"/>
</dbReference>
<sequence>MAELEVAKSTKKIIESAKNKEISFWHKVKEMALEIAVIIFAVSLSIAFHSWSETRHEQHEVESFLKGVRIDLAKDRAEMSADIKAYKNQKKAFRYLGSLTKGQLASNDSLQHYAPYFYNFTGYGGNTGRYEGFKSSGKIGFIENDALQNSILDLYEEKIPRLSISTDFYKMQKLKFADYITDHTTDYPNGNLTKVMASDPIKTRSQIYLSAVNQIISNYEACIAQMEEIIKNIDSEYPPKK</sequence>
<gene>
    <name evidence="1" type="ORF">SAMN05421789_103134</name>
</gene>
<reference evidence="2" key="1">
    <citation type="submission" date="2017-01" db="EMBL/GenBank/DDBJ databases">
        <authorList>
            <person name="Varghese N."/>
            <person name="Submissions S."/>
        </authorList>
    </citation>
    <scope>NUCLEOTIDE SEQUENCE [LARGE SCALE GENOMIC DNA]</scope>
    <source>
        <strain evidence="2">DSM 23145</strain>
    </source>
</reference>
<dbReference type="Pfam" id="PF19578">
    <property type="entry name" value="DUF6090"/>
    <property type="match status" value="1"/>
</dbReference>
<evidence type="ECO:0000313" key="2">
    <source>
        <dbReference type="Proteomes" id="UP000185839"/>
    </source>
</evidence>
<dbReference type="AlphaFoldDB" id="A0A1N7KCS7"/>
<dbReference type="EMBL" id="FTOI01000003">
    <property type="protein sequence ID" value="SIS59373.1"/>
    <property type="molecule type" value="Genomic_DNA"/>
</dbReference>